<dbReference type="GO" id="GO:0003964">
    <property type="term" value="F:RNA-directed DNA polymerase activity"/>
    <property type="evidence" value="ECO:0007669"/>
    <property type="project" value="UniProtKB-KW"/>
</dbReference>
<dbReference type="Proteomes" id="UP001151760">
    <property type="component" value="Unassembled WGS sequence"/>
</dbReference>
<dbReference type="SUPFAM" id="SSF54236">
    <property type="entry name" value="Ubiquitin-like"/>
    <property type="match status" value="1"/>
</dbReference>
<keyword evidence="1" id="KW-0548">Nucleotidyltransferase</keyword>
<evidence type="ECO:0000313" key="1">
    <source>
        <dbReference type="EMBL" id="GJT09630.1"/>
    </source>
</evidence>
<name>A0ABQ5B409_9ASTR</name>
<sequence length="359" mass="41555">MHDHRCRHDRLSSAFLLLFLYYSFGSLFVTEMCVYRPSRGDPTRPAEIDLFRGGMQIFVKTLTGKTTTLEVESSDTIIILRRCDMYCIRWIHDIFVIEALISRLTNNIWGTILLMRLKVVGDDAILDKRATIEEPLLSFWSKYASDALKDNYISIGQMHSHNYRIPEPFRDQVRTNATSVDVNINEERSEFINSPSWNHPTFYNDDDEYTVIYRKPKEITPDLPNKEPDNSLSMGDEHLNTIPETEKTRLKPLSHPNRDISITSLKIDFLPEEFVDELDFIDPILSGIDEDDFDEDDCDEADFDEEEGEINNDILQIEDEILREKLLNVNLLVDKIEALKLTPSIPFVLDNPSSLLVLC</sequence>
<gene>
    <name evidence="1" type="ORF">Tco_0856672</name>
</gene>
<proteinExistence type="predicted"/>
<protein>
    <submittedName>
        <fullName evidence="1">Reverse transcriptase domain-containing protein</fullName>
    </submittedName>
</protein>
<dbReference type="InterPro" id="IPR029071">
    <property type="entry name" value="Ubiquitin-like_domsf"/>
</dbReference>
<accession>A0ABQ5B409</accession>
<organism evidence="1 2">
    <name type="scientific">Tanacetum coccineum</name>
    <dbReference type="NCBI Taxonomy" id="301880"/>
    <lineage>
        <taxon>Eukaryota</taxon>
        <taxon>Viridiplantae</taxon>
        <taxon>Streptophyta</taxon>
        <taxon>Embryophyta</taxon>
        <taxon>Tracheophyta</taxon>
        <taxon>Spermatophyta</taxon>
        <taxon>Magnoliopsida</taxon>
        <taxon>eudicotyledons</taxon>
        <taxon>Gunneridae</taxon>
        <taxon>Pentapetalae</taxon>
        <taxon>asterids</taxon>
        <taxon>campanulids</taxon>
        <taxon>Asterales</taxon>
        <taxon>Asteraceae</taxon>
        <taxon>Asteroideae</taxon>
        <taxon>Anthemideae</taxon>
        <taxon>Anthemidinae</taxon>
        <taxon>Tanacetum</taxon>
    </lineage>
</organism>
<keyword evidence="2" id="KW-1185">Reference proteome</keyword>
<reference evidence="1" key="1">
    <citation type="journal article" date="2022" name="Int. J. Mol. Sci.">
        <title>Draft Genome of Tanacetum Coccineum: Genomic Comparison of Closely Related Tanacetum-Family Plants.</title>
        <authorList>
            <person name="Yamashiro T."/>
            <person name="Shiraishi A."/>
            <person name="Nakayama K."/>
            <person name="Satake H."/>
        </authorList>
    </citation>
    <scope>NUCLEOTIDE SEQUENCE</scope>
</reference>
<reference evidence="1" key="2">
    <citation type="submission" date="2022-01" db="EMBL/GenBank/DDBJ databases">
        <authorList>
            <person name="Yamashiro T."/>
            <person name="Shiraishi A."/>
            <person name="Satake H."/>
            <person name="Nakayama K."/>
        </authorList>
    </citation>
    <scope>NUCLEOTIDE SEQUENCE</scope>
</reference>
<keyword evidence="1" id="KW-0695">RNA-directed DNA polymerase</keyword>
<comment type="caution">
    <text evidence="1">The sequence shown here is derived from an EMBL/GenBank/DDBJ whole genome shotgun (WGS) entry which is preliminary data.</text>
</comment>
<dbReference type="EMBL" id="BQNB010012923">
    <property type="protein sequence ID" value="GJT09630.1"/>
    <property type="molecule type" value="Genomic_DNA"/>
</dbReference>
<evidence type="ECO:0000313" key="2">
    <source>
        <dbReference type="Proteomes" id="UP001151760"/>
    </source>
</evidence>
<keyword evidence="1" id="KW-0808">Transferase</keyword>
<dbReference type="Gene3D" id="3.10.20.90">
    <property type="entry name" value="Phosphatidylinositol 3-kinase Catalytic Subunit, Chain A, domain 1"/>
    <property type="match status" value="1"/>
</dbReference>